<gene>
    <name evidence="1" type="ORF">VP01_13009g1</name>
</gene>
<dbReference type="EMBL" id="LAVV01003343">
    <property type="protein sequence ID" value="KNZ62197.1"/>
    <property type="molecule type" value="Genomic_DNA"/>
</dbReference>
<dbReference type="VEuPathDB" id="FungiDB:VP01_13009g1"/>
<evidence type="ECO:0000313" key="1">
    <source>
        <dbReference type="EMBL" id="KNZ62197.1"/>
    </source>
</evidence>
<keyword evidence="2" id="KW-1185">Reference proteome</keyword>
<feature type="non-terminal residue" evidence="1">
    <location>
        <position position="1"/>
    </location>
</feature>
<name>A0A0L6VNL8_9BASI</name>
<evidence type="ECO:0000313" key="2">
    <source>
        <dbReference type="Proteomes" id="UP000037035"/>
    </source>
</evidence>
<reference evidence="1 2" key="1">
    <citation type="submission" date="2015-08" db="EMBL/GenBank/DDBJ databases">
        <title>Next Generation Sequencing and Analysis of the Genome of Puccinia sorghi L Schw, the Causal Agent of Maize Common Rust.</title>
        <authorList>
            <person name="Rochi L."/>
            <person name="Burguener G."/>
            <person name="Darino M."/>
            <person name="Turjanski A."/>
            <person name="Kreff E."/>
            <person name="Dieguez M.J."/>
            <person name="Sacco F."/>
        </authorList>
    </citation>
    <scope>NUCLEOTIDE SEQUENCE [LARGE SCALE GENOMIC DNA]</scope>
    <source>
        <strain evidence="1 2">RO10H11247</strain>
    </source>
</reference>
<sequence>GSCQNRRESHGCPKHQKAIEKVAKLPFTSLQERKTKKYKKEFLIPKSYLLSNNQIFEEEEGTWFLRKKNSSNVSQYDEKIEDNQEEALECEA</sequence>
<accession>A0A0L6VNL8</accession>
<dbReference type="Proteomes" id="UP000037035">
    <property type="component" value="Unassembled WGS sequence"/>
</dbReference>
<proteinExistence type="predicted"/>
<organism evidence="1 2">
    <name type="scientific">Puccinia sorghi</name>
    <dbReference type="NCBI Taxonomy" id="27349"/>
    <lineage>
        <taxon>Eukaryota</taxon>
        <taxon>Fungi</taxon>
        <taxon>Dikarya</taxon>
        <taxon>Basidiomycota</taxon>
        <taxon>Pucciniomycotina</taxon>
        <taxon>Pucciniomycetes</taxon>
        <taxon>Pucciniales</taxon>
        <taxon>Pucciniaceae</taxon>
        <taxon>Puccinia</taxon>
    </lineage>
</organism>
<comment type="caution">
    <text evidence="1">The sequence shown here is derived from an EMBL/GenBank/DDBJ whole genome shotgun (WGS) entry which is preliminary data.</text>
</comment>
<dbReference type="AlphaFoldDB" id="A0A0L6VNL8"/>
<feature type="non-terminal residue" evidence="1">
    <location>
        <position position="92"/>
    </location>
</feature>
<protein>
    <submittedName>
        <fullName evidence="1">Uncharacterized protein</fullName>
    </submittedName>
</protein>